<evidence type="ECO:0000313" key="1">
    <source>
        <dbReference type="EMBL" id="KKL71238.1"/>
    </source>
</evidence>
<dbReference type="AlphaFoldDB" id="A0A0F9EB00"/>
<dbReference type="EMBL" id="LAZR01025652">
    <property type="protein sequence ID" value="KKL71238.1"/>
    <property type="molecule type" value="Genomic_DNA"/>
</dbReference>
<gene>
    <name evidence="1" type="ORF">LCGC14_2096930</name>
</gene>
<accession>A0A0F9EB00</accession>
<organism evidence="1">
    <name type="scientific">marine sediment metagenome</name>
    <dbReference type="NCBI Taxonomy" id="412755"/>
    <lineage>
        <taxon>unclassified sequences</taxon>
        <taxon>metagenomes</taxon>
        <taxon>ecological metagenomes</taxon>
    </lineage>
</organism>
<comment type="caution">
    <text evidence="1">The sequence shown here is derived from an EMBL/GenBank/DDBJ whole genome shotgun (WGS) entry which is preliminary data.</text>
</comment>
<proteinExistence type="predicted"/>
<sequence>MNVEELQAYVDEKFPELKLRVYPCNHQPSEVSVAIGDLTYNVALNRQENVRIIRDRLVSALRDTICLLNSQIVQVKIAQQEPTEILGVKVYLVGAEYWADVIGAEYWADVIGYETLWNRVGPERIDGKICYDGIPIVHKLELDSREVSHES</sequence>
<name>A0A0F9EB00_9ZZZZ</name>
<protein>
    <submittedName>
        <fullName evidence="1">Uncharacterized protein</fullName>
    </submittedName>
</protein>
<reference evidence="1" key="1">
    <citation type="journal article" date="2015" name="Nature">
        <title>Complex archaea that bridge the gap between prokaryotes and eukaryotes.</title>
        <authorList>
            <person name="Spang A."/>
            <person name="Saw J.H."/>
            <person name="Jorgensen S.L."/>
            <person name="Zaremba-Niedzwiedzka K."/>
            <person name="Martijn J."/>
            <person name="Lind A.E."/>
            <person name="van Eijk R."/>
            <person name="Schleper C."/>
            <person name="Guy L."/>
            <person name="Ettema T.J."/>
        </authorList>
    </citation>
    <scope>NUCLEOTIDE SEQUENCE</scope>
</reference>